<evidence type="ECO:0000256" key="1">
    <source>
        <dbReference type="PROSITE-ProRule" id="PRU00169"/>
    </source>
</evidence>
<comment type="caution">
    <text evidence="3">The sequence shown here is derived from an EMBL/GenBank/DDBJ whole genome shotgun (WGS) entry which is preliminary data.</text>
</comment>
<sequence>MNKIDIACIIDDDPIFVFGAKKIMQYANFCSAYMIFHNGEEALINLKSVIKAGERLPDIILLDLNMPIMDGWEFLDEFTKIKTSKKITIYIITSSVDPADVERSKEYESVNNYIVKPITLEALQEILNENAA</sequence>
<dbReference type="Proteomes" id="UP000276282">
    <property type="component" value="Unassembled WGS sequence"/>
</dbReference>
<accession>A0A495NYU4</accession>
<dbReference type="InterPro" id="IPR001789">
    <property type="entry name" value="Sig_transdc_resp-reg_receiver"/>
</dbReference>
<dbReference type="PANTHER" id="PTHR44520:SF2">
    <property type="entry name" value="RESPONSE REGULATOR RCP1"/>
    <property type="match status" value="1"/>
</dbReference>
<dbReference type="Pfam" id="PF00072">
    <property type="entry name" value="Response_reg"/>
    <property type="match status" value="1"/>
</dbReference>
<dbReference type="RefSeq" id="WP_121346970.1">
    <property type="nucleotide sequence ID" value="NZ_RBLG01000007.1"/>
</dbReference>
<dbReference type="SUPFAM" id="SSF52172">
    <property type="entry name" value="CheY-like"/>
    <property type="match status" value="1"/>
</dbReference>
<dbReference type="SMART" id="SM00448">
    <property type="entry name" value="REC"/>
    <property type="match status" value="1"/>
</dbReference>
<gene>
    <name evidence="3" type="ORF">BC962_3188</name>
</gene>
<name>A0A495NYU4_9FLAO</name>
<keyword evidence="4" id="KW-1185">Reference proteome</keyword>
<dbReference type="InterPro" id="IPR052893">
    <property type="entry name" value="TCS_response_regulator"/>
</dbReference>
<evidence type="ECO:0000313" key="3">
    <source>
        <dbReference type="EMBL" id="RKS42730.1"/>
    </source>
</evidence>
<feature type="modified residue" description="4-aspartylphosphate" evidence="1">
    <location>
        <position position="63"/>
    </location>
</feature>
<proteinExistence type="predicted"/>
<keyword evidence="1" id="KW-0597">Phosphoprotein</keyword>
<evidence type="ECO:0000313" key="4">
    <source>
        <dbReference type="Proteomes" id="UP000276282"/>
    </source>
</evidence>
<dbReference type="PROSITE" id="PS50110">
    <property type="entry name" value="RESPONSE_REGULATORY"/>
    <property type="match status" value="1"/>
</dbReference>
<organism evidence="3 4">
    <name type="scientific">Gillisia mitskevichiae</name>
    <dbReference type="NCBI Taxonomy" id="270921"/>
    <lineage>
        <taxon>Bacteria</taxon>
        <taxon>Pseudomonadati</taxon>
        <taxon>Bacteroidota</taxon>
        <taxon>Flavobacteriia</taxon>
        <taxon>Flavobacteriales</taxon>
        <taxon>Flavobacteriaceae</taxon>
        <taxon>Gillisia</taxon>
    </lineage>
</organism>
<dbReference type="GO" id="GO:0000160">
    <property type="term" value="P:phosphorelay signal transduction system"/>
    <property type="evidence" value="ECO:0007669"/>
    <property type="project" value="InterPro"/>
</dbReference>
<dbReference type="EMBL" id="RBLG01000007">
    <property type="protein sequence ID" value="RKS42730.1"/>
    <property type="molecule type" value="Genomic_DNA"/>
</dbReference>
<dbReference type="PANTHER" id="PTHR44520">
    <property type="entry name" value="RESPONSE REGULATOR RCP1-RELATED"/>
    <property type="match status" value="1"/>
</dbReference>
<evidence type="ECO:0000259" key="2">
    <source>
        <dbReference type="PROSITE" id="PS50110"/>
    </source>
</evidence>
<dbReference type="Gene3D" id="3.40.50.2300">
    <property type="match status" value="1"/>
</dbReference>
<reference evidence="3 4" key="1">
    <citation type="submission" date="2018-10" db="EMBL/GenBank/DDBJ databases">
        <title>Genomic Encyclopedia of Archaeal and Bacterial Type Strains, Phase II (KMG-II): from individual species to whole genera.</title>
        <authorList>
            <person name="Goeker M."/>
        </authorList>
    </citation>
    <scope>NUCLEOTIDE SEQUENCE [LARGE SCALE GENOMIC DNA]</scope>
    <source>
        <strain evidence="3 4">DSM 19839</strain>
    </source>
</reference>
<feature type="domain" description="Response regulatory" evidence="2">
    <location>
        <begin position="6"/>
        <end position="131"/>
    </location>
</feature>
<dbReference type="InterPro" id="IPR011006">
    <property type="entry name" value="CheY-like_superfamily"/>
</dbReference>
<dbReference type="OrthoDB" id="673128at2"/>
<protein>
    <submittedName>
        <fullName evidence="3">Response regulator receiver domain-containing protein</fullName>
    </submittedName>
</protein>
<dbReference type="AlphaFoldDB" id="A0A495NYU4"/>